<dbReference type="Pfam" id="PF04820">
    <property type="entry name" value="Trp_halogenase"/>
    <property type="match status" value="1"/>
</dbReference>
<dbReference type="Proteomes" id="UP000240996">
    <property type="component" value="Unassembled WGS sequence"/>
</dbReference>
<evidence type="ECO:0000256" key="2">
    <source>
        <dbReference type="PIRSR" id="PIRSR011396-2"/>
    </source>
</evidence>
<dbReference type="InterPro" id="IPR036188">
    <property type="entry name" value="FAD/NAD-bd_sf"/>
</dbReference>
<feature type="binding site" evidence="2">
    <location>
        <begin position="13"/>
        <end position="16"/>
    </location>
    <ligand>
        <name>FAD</name>
        <dbReference type="ChEBI" id="CHEBI:57692"/>
    </ligand>
</feature>
<dbReference type="InterPro" id="IPR033856">
    <property type="entry name" value="Trp_halogen"/>
</dbReference>
<feature type="binding site" evidence="2">
    <location>
        <position position="345"/>
    </location>
    <ligand>
        <name>FAD</name>
        <dbReference type="ChEBI" id="CHEBI:57692"/>
    </ligand>
</feature>
<dbReference type="AlphaFoldDB" id="A0A2T4YTT5"/>
<protein>
    <submittedName>
        <fullName evidence="3">Tryptophan halogenase</fullName>
    </submittedName>
</protein>
<keyword evidence="2" id="KW-0285">Flavoprotein</keyword>
<organism evidence="3 4">
    <name type="scientific">Sphingomonas aerolata</name>
    <dbReference type="NCBI Taxonomy" id="185951"/>
    <lineage>
        <taxon>Bacteria</taxon>
        <taxon>Pseudomonadati</taxon>
        <taxon>Pseudomonadota</taxon>
        <taxon>Alphaproteobacteria</taxon>
        <taxon>Sphingomonadales</taxon>
        <taxon>Sphingomonadaceae</taxon>
        <taxon>Sphingomonas</taxon>
    </lineage>
</organism>
<gene>
    <name evidence="3" type="ORF">C8J24_0607</name>
</gene>
<dbReference type="EMBL" id="PZZN01000001">
    <property type="protein sequence ID" value="PTM47222.1"/>
    <property type="molecule type" value="Genomic_DNA"/>
</dbReference>
<dbReference type="PANTHER" id="PTHR43747">
    <property type="entry name" value="FAD-BINDING PROTEIN"/>
    <property type="match status" value="1"/>
</dbReference>
<sequence>MTGTLGSVVIVGGGTAGWMAAVAFGRLLGPAGTRVTLVESDDIATIGVGEATIPPIRTFHAMLGIDEDAFLRATGGSYKLGIRFEGWTRPGESYVHPFGQIGTDIAGVPFAAQWLRARQAGAADALGAYSLEARAAQAGRFSRPIANGDSPLSRIGYAYHFDAGRYAVFLRAQAEAHGVIRREGRVDRVERGPAGIAAVHLADGSRVEGDLFLDCTGFRALLIEGALQAGWTDWSQWLPCDRAVAVPSAADAAPLALTRAIAEPAGWRWRIPLQHRTGNGHVFSSRHCSEDEATATLLAGLHGEALADPRVIRFATGHRTRFWSGNCIALGLAAGFMEPLESTSIHLVQSGLQHLLRMLPAGGPPAQAIVDRYNRTMTGEFVRIRDFLVAHYHLNARTEPFWRERAAAPIPDGLAEKLALFRAGGRIFRETDELFNEVSWLAVLTGQDAPVTGHDPICDALPIAIAAKRLAQIERVVSTSLTHMPPHATALAQLATNRML</sequence>
<feature type="active site" evidence="1">
    <location>
        <position position="79"/>
    </location>
</feature>
<feature type="binding site" evidence="2">
    <location>
        <position position="341"/>
    </location>
    <ligand>
        <name>L-tryptophan</name>
        <dbReference type="ChEBI" id="CHEBI:57912"/>
    </ligand>
</feature>
<feature type="binding site" evidence="2">
    <location>
        <position position="332"/>
    </location>
    <ligand>
        <name>FAD</name>
        <dbReference type="ChEBI" id="CHEBI:57692"/>
    </ligand>
</feature>
<name>A0A2T4YTT5_9SPHN</name>
<keyword evidence="2" id="KW-0274">FAD</keyword>
<dbReference type="InterPro" id="IPR050816">
    <property type="entry name" value="Flavin-dep_Halogenase_NPB"/>
</dbReference>
<dbReference type="RefSeq" id="WP_107930175.1">
    <property type="nucleotide sequence ID" value="NZ_PZZN01000001.1"/>
</dbReference>
<dbReference type="PIRSF" id="PIRSF011396">
    <property type="entry name" value="Trp_halogenase"/>
    <property type="match status" value="1"/>
</dbReference>
<reference evidence="3 4" key="1">
    <citation type="submission" date="2018-04" db="EMBL/GenBank/DDBJ databases">
        <title>Genomic Encyclopedia of Type Strains, Phase III (KMG-III): the genomes of soil and plant-associated and newly described type strains.</title>
        <authorList>
            <person name="Whitman W."/>
        </authorList>
    </citation>
    <scope>NUCLEOTIDE SEQUENCE [LARGE SCALE GENOMIC DNA]</scope>
    <source>
        <strain evidence="3 4">NW12</strain>
    </source>
</reference>
<evidence type="ECO:0000256" key="1">
    <source>
        <dbReference type="PIRSR" id="PIRSR011396-1"/>
    </source>
</evidence>
<accession>A0A2T4YTT5</accession>
<dbReference type="SUPFAM" id="SSF51905">
    <property type="entry name" value="FAD/NAD(P)-binding domain"/>
    <property type="match status" value="1"/>
</dbReference>
<evidence type="ECO:0000313" key="4">
    <source>
        <dbReference type="Proteomes" id="UP000240996"/>
    </source>
</evidence>
<evidence type="ECO:0000313" key="3">
    <source>
        <dbReference type="EMBL" id="PTM47222.1"/>
    </source>
</evidence>
<dbReference type="GO" id="GO:0000166">
    <property type="term" value="F:nucleotide binding"/>
    <property type="evidence" value="ECO:0007669"/>
    <property type="project" value="UniProtKB-KW"/>
</dbReference>
<dbReference type="GO" id="GO:0004497">
    <property type="term" value="F:monooxygenase activity"/>
    <property type="evidence" value="ECO:0007669"/>
    <property type="project" value="InterPro"/>
</dbReference>
<feature type="binding site" evidence="2">
    <location>
        <position position="79"/>
    </location>
    <ligand>
        <name>7-chloro-L-tryptophan</name>
        <dbReference type="ChEBI" id="CHEBI:58713"/>
    </ligand>
</feature>
<dbReference type="InterPro" id="IPR006905">
    <property type="entry name" value="Flavin_halogenase"/>
</dbReference>
<feature type="binding site" evidence="2">
    <location>
        <position position="186"/>
    </location>
    <ligand>
        <name>FAD</name>
        <dbReference type="ChEBI" id="CHEBI:57692"/>
    </ligand>
</feature>
<comment type="caution">
    <text evidence="3">The sequence shown here is derived from an EMBL/GenBank/DDBJ whole genome shotgun (WGS) entry which is preliminary data.</text>
</comment>
<dbReference type="PANTHER" id="PTHR43747:SF4">
    <property type="entry name" value="FLAVIN-DEPENDENT TRYPTOPHAN HALOGENASE"/>
    <property type="match status" value="1"/>
</dbReference>
<dbReference type="Gene3D" id="3.50.50.60">
    <property type="entry name" value="FAD/NAD(P)-binding domain"/>
    <property type="match status" value="1"/>
</dbReference>
<keyword evidence="4" id="KW-1185">Reference proteome</keyword>
<proteinExistence type="predicted"/>
<keyword evidence="2" id="KW-0547">Nucleotide-binding</keyword>